<protein>
    <recommendedName>
        <fullName evidence="3">F-box domain-containing protein</fullName>
    </recommendedName>
</protein>
<dbReference type="EMBL" id="JAKKPZ010000106">
    <property type="protein sequence ID" value="KAI1702059.1"/>
    <property type="molecule type" value="Genomic_DNA"/>
</dbReference>
<comment type="caution">
    <text evidence="1">The sequence shown here is derived from an EMBL/GenBank/DDBJ whole genome shotgun (WGS) entry which is preliminary data.</text>
</comment>
<evidence type="ECO:0008006" key="3">
    <source>
        <dbReference type="Google" id="ProtNLM"/>
    </source>
</evidence>
<reference evidence="1" key="1">
    <citation type="submission" date="2022-01" db="EMBL/GenBank/DDBJ databases">
        <title>Genome Sequence Resource for Two Populations of Ditylenchus destructor, the Migratory Endoparasitic Phytonematode.</title>
        <authorList>
            <person name="Zhang H."/>
            <person name="Lin R."/>
            <person name="Xie B."/>
        </authorList>
    </citation>
    <scope>NUCLEOTIDE SEQUENCE</scope>
    <source>
        <strain evidence="1">BazhouSP</strain>
    </source>
</reference>
<proteinExistence type="predicted"/>
<dbReference type="Proteomes" id="UP001201812">
    <property type="component" value="Unassembled WGS sequence"/>
</dbReference>
<gene>
    <name evidence="1" type="ORF">DdX_15745</name>
</gene>
<dbReference type="AlphaFoldDB" id="A0AAD4MP27"/>
<keyword evidence="2" id="KW-1185">Reference proteome</keyword>
<sequence length="361" mass="43001">MANNMDNGTMVEIFKYLNYCQLAKSSLISKRIWNLIQTHRHKLTLLFVYNIEMRRIVTVPAHIEMFDKMLSPEAYNEWIVRNNYTKRLPREGQADVSWILKLILSMSGSTQNDPEDYELVAKANYKNSKRAWGDSITVIRARAALNHEYWPLYQHFIRLLTDPFVFICHLQWVPQNDVLNFLTRTNITNRNRLQCEYLTFNLPTCDDVQKYLNWTKTYMLCDVYQFHCDRTVTCRDEELLDFFLTAAPCTSEINVKYYEPYKVIIEFVKKFMDLESWDEKRIVESIKCNVWHGSVDELKRKYEKFIVNEESDQHCGSTTHIFEFDNDVIGKKLQLTAKVCDNNAYYFHIHESCFVLKIENM</sequence>
<evidence type="ECO:0000313" key="2">
    <source>
        <dbReference type="Proteomes" id="UP001201812"/>
    </source>
</evidence>
<evidence type="ECO:0000313" key="1">
    <source>
        <dbReference type="EMBL" id="KAI1702059.1"/>
    </source>
</evidence>
<accession>A0AAD4MP27</accession>
<organism evidence="1 2">
    <name type="scientific">Ditylenchus destructor</name>
    <dbReference type="NCBI Taxonomy" id="166010"/>
    <lineage>
        <taxon>Eukaryota</taxon>
        <taxon>Metazoa</taxon>
        <taxon>Ecdysozoa</taxon>
        <taxon>Nematoda</taxon>
        <taxon>Chromadorea</taxon>
        <taxon>Rhabditida</taxon>
        <taxon>Tylenchina</taxon>
        <taxon>Tylenchomorpha</taxon>
        <taxon>Sphaerularioidea</taxon>
        <taxon>Anguinidae</taxon>
        <taxon>Anguininae</taxon>
        <taxon>Ditylenchus</taxon>
    </lineage>
</organism>
<name>A0AAD4MP27_9BILA</name>